<dbReference type="EMBL" id="PYEP01000003">
    <property type="protein sequence ID" value="PSN08190.1"/>
    <property type="molecule type" value="Genomic_DNA"/>
</dbReference>
<reference evidence="1 2" key="1">
    <citation type="submission" date="2018-03" db="EMBL/GenBank/DDBJ databases">
        <title>Draft genome sequence of the first documented clinical Siccibacter turicensis isolate in Austria.</title>
        <authorList>
            <person name="Lepuschitz S."/>
            <person name="Pekard-Amenitsch S."/>
            <person name="Haunold R."/>
            <person name="Schill S."/>
            <person name="Mach R."/>
            <person name="Allerberger F."/>
            <person name="Ruppitsch W."/>
            <person name="Forsythe S.J."/>
        </authorList>
    </citation>
    <scope>NUCLEOTIDE SEQUENCE [LARGE SCALE GENOMIC DNA]</scope>
    <source>
        <strain evidence="1 2">6100069499-17</strain>
    </source>
</reference>
<sequence>MVVNVISTLLPDTCVTDFALKELSTDCGKNTGQGQRVFRAWGVKQTAVSAGGGQNGRRTMLLALSASASRGDQ</sequence>
<accession>A0A2P8VL56</accession>
<dbReference type="Proteomes" id="UP000240212">
    <property type="component" value="Unassembled WGS sequence"/>
</dbReference>
<name>A0A2P8VL56_9ENTR</name>
<organism evidence="1 2">
    <name type="scientific">Siccibacter turicensis</name>
    <dbReference type="NCBI Taxonomy" id="357233"/>
    <lineage>
        <taxon>Bacteria</taxon>
        <taxon>Pseudomonadati</taxon>
        <taxon>Pseudomonadota</taxon>
        <taxon>Gammaproteobacteria</taxon>
        <taxon>Enterobacterales</taxon>
        <taxon>Enterobacteriaceae</taxon>
        <taxon>Siccibacter</taxon>
    </lineage>
</organism>
<comment type="caution">
    <text evidence="1">The sequence shown here is derived from an EMBL/GenBank/DDBJ whole genome shotgun (WGS) entry which is preliminary data.</text>
</comment>
<dbReference type="AlphaFoldDB" id="A0A2P8VL56"/>
<gene>
    <name evidence="1" type="ORF">C7G83_08400</name>
</gene>
<protein>
    <submittedName>
        <fullName evidence="1">Uncharacterized protein</fullName>
    </submittedName>
</protein>
<keyword evidence="2" id="KW-1185">Reference proteome</keyword>
<evidence type="ECO:0000313" key="2">
    <source>
        <dbReference type="Proteomes" id="UP000240212"/>
    </source>
</evidence>
<evidence type="ECO:0000313" key="1">
    <source>
        <dbReference type="EMBL" id="PSN08190.1"/>
    </source>
</evidence>
<proteinExistence type="predicted"/>